<reference evidence="3 4" key="1">
    <citation type="submission" date="2019-06" db="EMBL/GenBank/DDBJ databases">
        <title>Quisquiliibacterium sp. nov., isolated from a maize field.</title>
        <authorList>
            <person name="Lin S.-Y."/>
            <person name="Tsai C.-F."/>
            <person name="Young C.-C."/>
        </authorList>
    </citation>
    <scope>NUCLEOTIDE SEQUENCE [LARGE SCALE GENOMIC DNA]</scope>
    <source>
        <strain evidence="3 4">CC-CFT501</strain>
    </source>
</reference>
<dbReference type="InterPro" id="IPR000868">
    <property type="entry name" value="Isochorismatase-like_dom"/>
</dbReference>
<evidence type="ECO:0000313" key="3">
    <source>
        <dbReference type="EMBL" id="TXL68803.1"/>
    </source>
</evidence>
<evidence type="ECO:0000256" key="1">
    <source>
        <dbReference type="ARBA" id="ARBA00022801"/>
    </source>
</evidence>
<evidence type="ECO:0000259" key="2">
    <source>
        <dbReference type="Pfam" id="PF00857"/>
    </source>
</evidence>
<gene>
    <name evidence="3" type="ORF">FHP08_03740</name>
</gene>
<dbReference type="RefSeq" id="WP_147702939.1">
    <property type="nucleotide sequence ID" value="NZ_VDUY01000001.1"/>
</dbReference>
<proteinExistence type="predicted"/>
<dbReference type="EMBL" id="VDUY01000001">
    <property type="protein sequence ID" value="TXL68803.1"/>
    <property type="molecule type" value="Genomic_DNA"/>
</dbReference>
<dbReference type="InterPro" id="IPR036380">
    <property type="entry name" value="Isochorismatase-like_sf"/>
</dbReference>
<dbReference type="Pfam" id="PF00857">
    <property type="entry name" value="Isochorismatase"/>
    <property type="match status" value="1"/>
</dbReference>
<dbReference type="CDD" id="cd01014">
    <property type="entry name" value="nicotinamidase_related"/>
    <property type="match status" value="1"/>
</dbReference>
<dbReference type="OrthoDB" id="5360912at2"/>
<dbReference type="InterPro" id="IPR050272">
    <property type="entry name" value="Isochorismatase-like_hydrls"/>
</dbReference>
<dbReference type="GO" id="GO:0016787">
    <property type="term" value="F:hydrolase activity"/>
    <property type="evidence" value="ECO:0007669"/>
    <property type="project" value="UniProtKB-KW"/>
</dbReference>
<dbReference type="PANTHER" id="PTHR43540">
    <property type="entry name" value="PEROXYUREIDOACRYLATE/UREIDOACRYLATE AMIDOHYDROLASE-RELATED"/>
    <property type="match status" value="1"/>
</dbReference>
<comment type="caution">
    <text evidence="3">The sequence shown here is derived from an EMBL/GenBank/DDBJ whole genome shotgun (WGS) entry which is preliminary data.</text>
</comment>
<dbReference type="Proteomes" id="UP000321548">
    <property type="component" value="Unassembled WGS sequence"/>
</dbReference>
<evidence type="ECO:0000313" key="4">
    <source>
        <dbReference type="Proteomes" id="UP000321548"/>
    </source>
</evidence>
<dbReference type="AlphaFoldDB" id="A0A5C8P660"/>
<dbReference type="SUPFAM" id="SSF52499">
    <property type="entry name" value="Isochorismatase-like hydrolases"/>
    <property type="match status" value="1"/>
</dbReference>
<dbReference type="Gene3D" id="3.40.50.850">
    <property type="entry name" value="Isochorismatase-like"/>
    <property type="match status" value="1"/>
</dbReference>
<keyword evidence="4" id="KW-1185">Reference proteome</keyword>
<keyword evidence="1 3" id="KW-0378">Hydrolase</keyword>
<protein>
    <submittedName>
        <fullName evidence="3">Cysteine hydrolase</fullName>
    </submittedName>
</protein>
<sequence>MTQALVIVDIQNDYFPGGAMPLEGSPEAAAKAAKLLAAFRAKRLPVVHVQHLSTRPGATFFLPDTKGAEINEAVAPQAGEKRVVKHTPSSFRGTDLQEHLKSVGADQLVIAGMMTHMCIDSTVRAAFDLGYACTLAHDACATRALVLNGKTLPAAQVHESFLAGINGLFAKLAASDEIAAGL</sequence>
<organism evidence="3 4">
    <name type="scientific">Zeimonas arvi</name>
    <dbReference type="NCBI Taxonomy" id="2498847"/>
    <lineage>
        <taxon>Bacteria</taxon>
        <taxon>Pseudomonadati</taxon>
        <taxon>Pseudomonadota</taxon>
        <taxon>Betaproteobacteria</taxon>
        <taxon>Burkholderiales</taxon>
        <taxon>Burkholderiaceae</taxon>
        <taxon>Zeimonas</taxon>
    </lineage>
</organism>
<accession>A0A5C8P660</accession>
<name>A0A5C8P660_9BURK</name>
<dbReference type="PANTHER" id="PTHR43540:SF1">
    <property type="entry name" value="ISOCHORISMATASE HYDROLASE"/>
    <property type="match status" value="1"/>
</dbReference>
<feature type="domain" description="Isochorismatase-like" evidence="2">
    <location>
        <begin position="4"/>
        <end position="144"/>
    </location>
</feature>